<protein>
    <submittedName>
        <fullName evidence="2">Uncharacterized protein</fullName>
    </submittedName>
</protein>
<evidence type="ECO:0000313" key="3">
    <source>
        <dbReference type="Proteomes" id="UP001152484"/>
    </source>
</evidence>
<dbReference type="EMBL" id="CAMAPE010000073">
    <property type="protein sequence ID" value="CAH9116969.1"/>
    <property type="molecule type" value="Genomic_DNA"/>
</dbReference>
<organism evidence="2 3">
    <name type="scientific">Cuscuta europaea</name>
    <name type="common">European dodder</name>
    <dbReference type="NCBI Taxonomy" id="41803"/>
    <lineage>
        <taxon>Eukaryota</taxon>
        <taxon>Viridiplantae</taxon>
        <taxon>Streptophyta</taxon>
        <taxon>Embryophyta</taxon>
        <taxon>Tracheophyta</taxon>
        <taxon>Spermatophyta</taxon>
        <taxon>Magnoliopsida</taxon>
        <taxon>eudicotyledons</taxon>
        <taxon>Gunneridae</taxon>
        <taxon>Pentapetalae</taxon>
        <taxon>asterids</taxon>
        <taxon>lamiids</taxon>
        <taxon>Solanales</taxon>
        <taxon>Convolvulaceae</taxon>
        <taxon>Cuscuteae</taxon>
        <taxon>Cuscuta</taxon>
        <taxon>Cuscuta subgen. Cuscuta</taxon>
    </lineage>
</organism>
<feature type="compositionally biased region" description="Polar residues" evidence="1">
    <location>
        <begin position="65"/>
        <end position="80"/>
    </location>
</feature>
<evidence type="ECO:0000256" key="1">
    <source>
        <dbReference type="SAM" id="MobiDB-lite"/>
    </source>
</evidence>
<feature type="region of interest" description="Disordered" evidence="1">
    <location>
        <begin position="54"/>
        <end position="111"/>
    </location>
</feature>
<keyword evidence="3" id="KW-1185">Reference proteome</keyword>
<dbReference type="Proteomes" id="UP001152484">
    <property type="component" value="Unassembled WGS sequence"/>
</dbReference>
<dbReference type="AlphaFoldDB" id="A0A9P0ZYB7"/>
<evidence type="ECO:0000313" key="2">
    <source>
        <dbReference type="EMBL" id="CAH9116969.1"/>
    </source>
</evidence>
<reference evidence="2" key="1">
    <citation type="submission" date="2022-07" db="EMBL/GenBank/DDBJ databases">
        <authorList>
            <person name="Macas J."/>
            <person name="Novak P."/>
            <person name="Neumann P."/>
        </authorList>
    </citation>
    <scope>NUCLEOTIDE SEQUENCE</scope>
</reference>
<sequence length="111" mass="12462">MSRALLQDTSLLPDLILQGWSVINGRLGSPRRDERSCVQFLHLRHSDNRRLKFAHPPVPLAAGPHQSSEPSINGHNNFPVQSFQSRSRRRQGKIVRSSSSPNESLPLFGDD</sequence>
<dbReference type="OrthoDB" id="10580657at2759"/>
<proteinExistence type="predicted"/>
<gene>
    <name evidence="2" type="ORF">CEURO_LOCUS21346</name>
</gene>
<name>A0A9P0ZYB7_CUSEU</name>
<comment type="caution">
    <text evidence="2">The sequence shown here is derived from an EMBL/GenBank/DDBJ whole genome shotgun (WGS) entry which is preliminary data.</text>
</comment>
<accession>A0A9P0ZYB7</accession>